<sequence length="66" mass="7067">MRTAWTPHTYSASPFAGEASVSRSTGDAPVTIDQFPAVILNAAMLPSAAKRRGAYIVAWQRCFAPV</sequence>
<dbReference type="Proteomes" id="UP000297966">
    <property type="component" value="Unassembled WGS sequence"/>
</dbReference>
<evidence type="ECO:0000313" key="2">
    <source>
        <dbReference type="Proteomes" id="UP000297966"/>
    </source>
</evidence>
<keyword evidence="2" id="KW-1185">Reference proteome</keyword>
<name>A0A4Y9L8T2_9BRAD</name>
<dbReference type="EMBL" id="SPQT01000034">
    <property type="protein sequence ID" value="TFV39775.1"/>
    <property type="molecule type" value="Genomic_DNA"/>
</dbReference>
<proteinExistence type="predicted"/>
<gene>
    <name evidence="1" type="ORF">E4K65_39355</name>
</gene>
<organism evidence="1 2">
    <name type="scientific">Bradyrhizobium niftali</name>
    <dbReference type="NCBI Taxonomy" id="2560055"/>
    <lineage>
        <taxon>Bacteria</taxon>
        <taxon>Pseudomonadati</taxon>
        <taxon>Pseudomonadota</taxon>
        <taxon>Alphaproteobacteria</taxon>
        <taxon>Hyphomicrobiales</taxon>
        <taxon>Nitrobacteraceae</taxon>
        <taxon>Bradyrhizobium</taxon>
    </lineage>
</organism>
<evidence type="ECO:0000313" key="1">
    <source>
        <dbReference type="EMBL" id="TFV39775.1"/>
    </source>
</evidence>
<reference evidence="1 2" key="1">
    <citation type="submission" date="2019-03" db="EMBL/GenBank/DDBJ databases">
        <title>Bradyrhizobium diversity isolated from nodules of Chamaecrista fasciculata.</title>
        <authorList>
            <person name="Klepa M.S."/>
            <person name="Urquiaga M.O."/>
            <person name="Hungria M."/>
            <person name="Delamuta J.R."/>
        </authorList>
    </citation>
    <scope>NUCLEOTIDE SEQUENCE [LARGE SCALE GENOMIC DNA]</scope>
    <source>
        <strain evidence="1 2">CNPSo 3448</strain>
    </source>
</reference>
<accession>A0A4Y9L8T2</accession>
<comment type="caution">
    <text evidence="1">The sequence shown here is derived from an EMBL/GenBank/DDBJ whole genome shotgun (WGS) entry which is preliminary data.</text>
</comment>
<dbReference type="OrthoDB" id="8242806at2"/>
<protein>
    <submittedName>
        <fullName evidence="1">Uncharacterized protein</fullName>
    </submittedName>
</protein>
<dbReference type="AlphaFoldDB" id="A0A4Y9L8T2"/>